<evidence type="ECO:0000256" key="6">
    <source>
        <dbReference type="ARBA" id="ARBA00023163"/>
    </source>
</evidence>
<dbReference type="InterPro" id="IPR001680">
    <property type="entry name" value="WD40_rpt"/>
</dbReference>
<name>A0AAV8WN94_9CUCU</name>
<dbReference type="InterPro" id="IPR053826">
    <property type="entry name" value="WDR75"/>
</dbReference>
<dbReference type="GO" id="GO:0006364">
    <property type="term" value="P:rRNA processing"/>
    <property type="evidence" value="ECO:0007669"/>
    <property type="project" value="UniProtKB-KW"/>
</dbReference>
<evidence type="ECO:0000256" key="4">
    <source>
        <dbReference type="ARBA" id="ARBA00022574"/>
    </source>
</evidence>
<dbReference type="InterPro" id="IPR015943">
    <property type="entry name" value="WD40/YVTN_repeat-like_dom_sf"/>
</dbReference>
<feature type="non-terminal residue" evidence="9">
    <location>
        <position position="1"/>
    </location>
</feature>
<dbReference type="SUPFAM" id="SSF50978">
    <property type="entry name" value="WD40 repeat-like"/>
    <property type="match status" value="1"/>
</dbReference>
<dbReference type="InterPro" id="IPR036322">
    <property type="entry name" value="WD40_repeat_dom_sf"/>
</dbReference>
<dbReference type="GO" id="GO:0045943">
    <property type="term" value="P:positive regulation of transcription by RNA polymerase I"/>
    <property type="evidence" value="ECO:0007669"/>
    <property type="project" value="InterPro"/>
</dbReference>
<dbReference type="GO" id="GO:2000234">
    <property type="term" value="P:positive regulation of rRNA processing"/>
    <property type="evidence" value="ECO:0007669"/>
    <property type="project" value="TreeGrafter"/>
</dbReference>
<evidence type="ECO:0000256" key="5">
    <source>
        <dbReference type="ARBA" id="ARBA00022737"/>
    </source>
</evidence>
<evidence type="ECO:0000256" key="3">
    <source>
        <dbReference type="ARBA" id="ARBA00022552"/>
    </source>
</evidence>
<evidence type="ECO:0000259" key="8">
    <source>
        <dbReference type="Pfam" id="PF23769"/>
    </source>
</evidence>
<dbReference type="Gene3D" id="2.130.10.10">
    <property type="entry name" value="YVTN repeat-like/Quinoprotein amine dehydrogenase"/>
    <property type="match status" value="2"/>
</dbReference>
<keyword evidence="6" id="KW-0804">Transcription</keyword>
<proteinExistence type="predicted"/>
<gene>
    <name evidence="9" type="ORF">NQ314_019534</name>
</gene>
<keyword evidence="5" id="KW-0677">Repeat</keyword>
<sequence length="423" mass="48716">SVFICWKTYVLEYNTKTGKLVHEYKGLLNRIIGFNYHSYDSYQCITACSEVGKVIVWKTMTSYKILEKLLPVQNIKTFNVISSENEDDITALVSYVNKNHVTFAVVDIKNKTLFRKFDLKIKQDEKYFIDISGSKYFSVIHGNTVCFVRFNNSNNISRHLIINTRTFTCIACHPTEEVVLTGDNTGRVVVWQNIFSKDKAQAVFHWHTLPVRTVSFSTAGSYFYSGGEECVLIKWQFDNKNDRRFLPRIGAEIEHICVADNNLYVAVSTSDNAIRILDTQMNQVTLIQHFVLGKQCANGIVYDPRTKSLIMNGNLGQVQFYSPNDMALLYNVDIVGQNKITNERDCKIQNTEIMQIAISKNGGWLATVEERKDEQYHSEIRLKFWKFNNEMQTFELNTSVEYPHDKSINSILFQPTNGDNALR</sequence>
<accession>A0AAV8WN94</accession>
<comment type="caution">
    <text evidence="9">The sequence shown here is derived from an EMBL/GenBank/DDBJ whole genome shotgun (WGS) entry which is preliminary data.</text>
</comment>
<keyword evidence="2" id="KW-0690">Ribosome biogenesis</keyword>
<keyword evidence="4" id="KW-0853">WD repeat</keyword>
<keyword evidence="7" id="KW-0539">Nucleus</keyword>
<dbReference type="Pfam" id="PF23869">
    <property type="entry name" value="Beta-prop_WDR75_1st"/>
    <property type="match status" value="1"/>
</dbReference>
<dbReference type="EMBL" id="JANEYF010005505">
    <property type="protein sequence ID" value="KAJ8927904.1"/>
    <property type="molecule type" value="Genomic_DNA"/>
</dbReference>
<evidence type="ECO:0000313" key="10">
    <source>
        <dbReference type="Proteomes" id="UP001162156"/>
    </source>
</evidence>
<comment type="subcellular location">
    <subcellularLocation>
        <location evidence="1">Nucleus</location>
        <location evidence="1">Nucleolus</location>
    </subcellularLocation>
</comment>
<evidence type="ECO:0000313" key="9">
    <source>
        <dbReference type="EMBL" id="KAJ8927904.1"/>
    </source>
</evidence>
<dbReference type="Pfam" id="PF23769">
    <property type="entry name" value="Beta-prop_WDR75_2nd"/>
    <property type="match status" value="1"/>
</dbReference>
<dbReference type="SUPFAM" id="SSF69322">
    <property type="entry name" value="Tricorn protease domain 2"/>
    <property type="match status" value="1"/>
</dbReference>
<reference evidence="9" key="1">
    <citation type="journal article" date="2023" name="Insect Mol. Biol.">
        <title>Genome sequencing provides insights into the evolution of gene families encoding plant cell wall-degrading enzymes in longhorned beetles.</title>
        <authorList>
            <person name="Shin N.R."/>
            <person name="Okamura Y."/>
            <person name="Kirsch R."/>
            <person name="Pauchet Y."/>
        </authorList>
    </citation>
    <scope>NUCLEOTIDE SEQUENCE</scope>
    <source>
        <strain evidence="9">RBIC_L_NR</strain>
    </source>
</reference>
<evidence type="ECO:0000256" key="2">
    <source>
        <dbReference type="ARBA" id="ARBA00022517"/>
    </source>
</evidence>
<evidence type="ECO:0000256" key="7">
    <source>
        <dbReference type="ARBA" id="ARBA00023242"/>
    </source>
</evidence>
<dbReference type="PANTHER" id="PTHR44215:SF1">
    <property type="entry name" value="WD REPEAT-CONTAINING PROTEIN 75"/>
    <property type="match status" value="1"/>
</dbReference>
<dbReference type="Proteomes" id="UP001162156">
    <property type="component" value="Unassembled WGS sequence"/>
</dbReference>
<evidence type="ECO:0000256" key="1">
    <source>
        <dbReference type="ARBA" id="ARBA00004604"/>
    </source>
</evidence>
<dbReference type="SMART" id="SM00320">
    <property type="entry name" value="WD40"/>
    <property type="match status" value="4"/>
</dbReference>
<dbReference type="AlphaFoldDB" id="A0AAV8WN94"/>
<protein>
    <recommendedName>
        <fullName evidence="8">WD repeat-containing protein 75 second beta-propeller domain-containing protein</fullName>
    </recommendedName>
</protein>
<organism evidence="9 10">
    <name type="scientific">Rhamnusium bicolor</name>
    <dbReference type="NCBI Taxonomy" id="1586634"/>
    <lineage>
        <taxon>Eukaryota</taxon>
        <taxon>Metazoa</taxon>
        <taxon>Ecdysozoa</taxon>
        <taxon>Arthropoda</taxon>
        <taxon>Hexapoda</taxon>
        <taxon>Insecta</taxon>
        <taxon>Pterygota</taxon>
        <taxon>Neoptera</taxon>
        <taxon>Endopterygota</taxon>
        <taxon>Coleoptera</taxon>
        <taxon>Polyphaga</taxon>
        <taxon>Cucujiformia</taxon>
        <taxon>Chrysomeloidea</taxon>
        <taxon>Cerambycidae</taxon>
        <taxon>Lepturinae</taxon>
        <taxon>Rhagiini</taxon>
        <taxon>Rhamnusium</taxon>
    </lineage>
</organism>
<dbReference type="InterPro" id="IPR057644">
    <property type="entry name" value="Beta-prop_WDR75_2nd"/>
</dbReference>
<keyword evidence="3" id="KW-0698">rRNA processing</keyword>
<feature type="domain" description="WD repeat-containing protein 75 second beta-propeller" evidence="8">
    <location>
        <begin position="301"/>
        <end position="417"/>
    </location>
</feature>
<dbReference type="GO" id="GO:0032040">
    <property type="term" value="C:small-subunit processome"/>
    <property type="evidence" value="ECO:0007669"/>
    <property type="project" value="InterPro"/>
</dbReference>
<dbReference type="PANTHER" id="PTHR44215">
    <property type="entry name" value="WD REPEAT-CONTAINING PROTEIN 75"/>
    <property type="match status" value="1"/>
</dbReference>
<dbReference type="GO" id="GO:0003723">
    <property type="term" value="F:RNA binding"/>
    <property type="evidence" value="ECO:0007669"/>
    <property type="project" value="InterPro"/>
</dbReference>
<keyword evidence="10" id="KW-1185">Reference proteome</keyword>